<evidence type="ECO:0000259" key="4">
    <source>
        <dbReference type="Pfam" id="PF25954"/>
    </source>
</evidence>
<organism evidence="6 7">
    <name type="scientific">Phenylobacterium montanum</name>
    <dbReference type="NCBI Taxonomy" id="2823693"/>
    <lineage>
        <taxon>Bacteria</taxon>
        <taxon>Pseudomonadati</taxon>
        <taxon>Pseudomonadota</taxon>
        <taxon>Alphaproteobacteria</taxon>
        <taxon>Caulobacterales</taxon>
        <taxon>Caulobacteraceae</taxon>
        <taxon>Phenylobacterium</taxon>
    </lineage>
</organism>
<feature type="signal peptide" evidence="3">
    <location>
        <begin position="1"/>
        <end position="19"/>
    </location>
</feature>
<keyword evidence="2" id="KW-0175">Coiled coil</keyword>
<dbReference type="GO" id="GO:0015562">
    <property type="term" value="F:efflux transmembrane transporter activity"/>
    <property type="evidence" value="ECO:0007669"/>
    <property type="project" value="TreeGrafter"/>
</dbReference>
<dbReference type="GO" id="GO:1990281">
    <property type="term" value="C:efflux pump complex"/>
    <property type="evidence" value="ECO:0007669"/>
    <property type="project" value="TreeGrafter"/>
</dbReference>
<feature type="chain" id="PRO_5037331002" evidence="3">
    <location>
        <begin position="20"/>
        <end position="361"/>
    </location>
</feature>
<feature type="domain" description="Multidrug resistance protein MdtA-like C-terminal permuted SH3" evidence="5">
    <location>
        <begin position="283"/>
        <end position="336"/>
    </location>
</feature>
<evidence type="ECO:0000313" key="7">
    <source>
        <dbReference type="Proteomes" id="UP000676409"/>
    </source>
</evidence>
<dbReference type="InterPro" id="IPR058627">
    <property type="entry name" value="MdtA-like_C"/>
</dbReference>
<feature type="domain" description="CusB-like beta-barrel" evidence="4">
    <location>
        <begin position="208"/>
        <end position="278"/>
    </location>
</feature>
<keyword evidence="3" id="KW-0732">Signal</keyword>
<protein>
    <submittedName>
        <fullName evidence="6">Efflux RND transporter periplasmic adaptor subunit</fullName>
    </submittedName>
</protein>
<evidence type="ECO:0000256" key="3">
    <source>
        <dbReference type="SAM" id="SignalP"/>
    </source>
</evidence>
<dbReference type="EMBL" id="CP073078">
    <property type="protein sequence ID" value="QUD90867.1"/>
    <property type="molecule type" value="Genomic_DNA"/>
</dbReference>
<evidence type="ECO:0000256" key="2">
    <source>
        <dbReference type="SAM" id="Coils"/>
    </source>
</evidence>
<dbReference type="Gene3D" id="1.10.287.470">
    <property type="entry name" value="Helix hairpin bin"/>
    <property type="match status" value="1"/>
</dbReference>
<dbReference type="Gene3D" id="2.40.420.20">
    <property type="match status" value="1"/>
</dbReference>
<dbReference type="Gene3D" id="2.40.50.100">
    <property type="match status" value="1"/>
</dbReference>
<comment type="similarity">
    <text evidence="1">Belongs to the membrane fusion protein (MFP) (TC 8.A.1) family.</text>
</comment>
<dbReference type="SUPFAM" id="SSF111369">
    <property type="entry name" value="HlyD-like secretion proteins"/>
    <property type="match status" value="1"/>
</dbReference>
<proteinExistence type="inferred from homology"/>
<dbReference type="PANTHER" id="PTHR30469:SF15">
    <property type="entry name" value="HLYD FAMILY OF SECRETION PROTEINS"/>
    <property type="match status" value="1"/>
</dbReference>
<evidence type="ECO:0000313" key="6">
    <source>
        <dbReference type="EMBL" id="QUD90867.1"/>
    </source>
</evidence>
<feature type="coiled-coil region" evidence="2">
    <location>
        <begin position="145"/>
        <end position="172"/>
    </location>
</feature>
<dbReference type="InterPro" id="IPR006143">
    <property type="entry name" value="RND_pump_MFP"/>
</dbReference>
<dbReference type="PANTHER" id="PTHR30469">
    <property type="entry name" value="MULTIDRUG RESISTANCE PROTEIN MDTA"/>
    <property type="match status" value="1"/>
</dbReference>
<dbReference type="KEGG" id="caul:KCG34_20220"/>
<dbReference type="NCBIfam" id="TIGR01730">
    <property type="entry name" value="RND_mfp"/>
    <property type="match status" value="1"/>
</dbReference>
<dbReference type="PROSITE" id="PS51257">
    <property type="entry name" value="PROKAR_LIPOPROTEIN"/>
    <property type="match status" value="1"/>
</dbReference>
<dbReference type="Proteomes" id="UP000676409">
    <property type="component" value="Chromosome"/>
</dbReference>
<dbReference type="Gene3D" id="2.40.30.170">
    <property type="match status" value="1"/>
</dbReference>
<keyword evidence="7" id="KW-1185">Reference proteome</keyword>
<accession>A0A975G5F1</accession>
<dbReference type="Pfam" id="PF25954">
    <property type="entry name" value="Beta-barrel_RND_2"/>
    <property type="match status" value="1"/>
</dbReference>
<dbReference type="Pfam" id="PF25967">
    <property type="entry name" value="RND-MFP_C"/>
    <property type="match status" value="1"/>
</dbReference>
<evidence type="ECO:0000256" key="1">
    <source>
        <dbReference type="ARBA" id="ARBA00009477"/>
    </source>
</evidence>
<dbReference type="InterPro" id="IPR058792">
    <property type="entry name" value="Beta-barrel_RND_2"/>
</dbReference>
<gene>
    <name evidence="6" type="ORF">KCG34_20220</name>
</gene>
<sequence>MTKTTALALVLTLTVGLGACHKAAAPAAAPPRTVSVTRVESRALPGGLTTSGLLISREEAAVFPEVTGYRVAKVLVEADAKVSQGQPLAMLDDALLKSQIAQQTALVAQQQVAAEQAASQAQHIEGLDGQGVLSTEQIDQRRFQARSAKAALEAQKAQLADLKIREERMTIRAPVGGLVLERNVRPGDIAAVGATPMFRMIRDDLVELQAQVPEAAIGQVRVGDKVQVLLPTGAALTGQVRFVEPGVDSQTKLGKVRISLPVRDDLRPGGFARATFAGLGRTAVTVPETAIRYDADGASVMVVDQNDRVSQVPVKTGDHAGGYVELVQGPPAGARVLQAAASFVLPGDVIRPAEQGQAGAR</sequence>
<evidence type="ECO:0000259" key="5">
    <source>
        <dbReference type="Pfam" id="PF25967"/>
    </source>
</evidence>
<name>A0A975G5F1_9CAUL</name>
<dbReference type="AlphaFoldDB" id="A0A975G5F1"/>
<reference evidence="6" key="1">
    <citation type="submission" date="2021-04" db="EMBL/GenBank/DDBJ databases">
        <title>The complete genome sequence of Caulobacter sp. S6.</title>
        <authorList>
            <person name="Tang Y."/>
            <person name="Ouyang W."/>
            <person name="Liu Q."/>
            <person name="Huang B."/>
            <person name="Guo Z."/>
            <person name="Lei P."/>
        </authorList>
    </citation>
    <scope>NUCLEOTIDE SEQUENCE</scope>
    <source>
        <strain evidence="6">S6</strain>
    </source>
</reference>